<evidence type="ECO:0000256" key="6">
    <source>
        <dbReference type="ARBA" id="ARBA00023065"/>
    </source>
</evidence>
<dbReference type="EMBL" id="JMFG01000002">
    <property type="protein sequence ID" value="KDA54947.1"/>
    <property type="molecule type" value="Genomic_DNA"/>
</dbReference>
<evidence type="ECO:0000256" key="7">
    <source>
        <dbReference type="ARBA" id="ARBA00023077"/>
    </source>
</evidence>
<dbReference type="PROSITE" id="PS52016">
    <property type="entry name" value="TONB_DEPENDENT_REC_3"/>
    <property type="match status" value="1"/>
</dbReference>
<evidence type="ECO:0000313" key="16">
    <source>
        <dbReference type="Proteomes" id="UP000027284"/>
    </source>
</evidence>
<gene>
    <name evidence="15" type="ORF">EG19_03855</name>
</gene>
<evidence type="ECO:0008006" key="17">
    <source>
        <dbReference type="Google" id="ProtNLM"/>
    </source>
</evidence>
<dbReference type="Gene3D" id="2.40.170.20">
    <property type="entry name" value="TonB-dependent receptor, beta-barrel domain"/>
    <property type="match status" value="1"/>
</dbReference>
<dbReference type="GO" id="GO:0009279">
    <property type="term" value="C:cell outer membrane"/>
    <property type="evidence" value="ECO:0007669"/>
    <property type="project" value="UniProtKB-SubCell"/>
</dbReference>
<keyword evidence="5 12" id="KW-0732">Signal</keyword>
<dbReference type="PANTHER" id="PTHR30069:SF53">
    <property type="entry name" value="COLICIN I RECEPTOR-RELATED"/>
    <property type="match status" value="1"/>
</dbReference>
<evidence type="ECO:0000256" key="11">
    <source>
        <dbReference type="RuleBase" id="RU003357"/>
    </source>
</evidence>
<reference evidence="15 16" key="1">
    <citation type="submission" date="2014-04" db="EMBL/GenBank/DDBJ databases">
        <title>The Genome Sequence of Thermoanaerobaculum aquaticum MP-01, The First Cultivated Group 23 Acidobacterium.</title>
        <authorList>
            <person name="Stamps B.W."/>
            <person name="Losey N.A."/>
            <person name="Lawson P.A."/>
            <person name="Stevenson B.S."/>
        </authorList>
    </citation>
    <scope>NUCLEOTIDE SEQUENCE [LARGE SCALE GENOMIC DNA]</scope>
    <source>
        <strain evidence="15 16">MP-01</strain>
    </source>
</reference>
<dbReference type="PANTHER" id="PTHR30069">
    <property type="entry name" value="TONB-DEPENDENT OUTER MEMBRANE RECEPTOR"/>
    <property type="match status" value="1"/>
</dbReference>
<dbReference type="RefSeq" id="WP_038046325.1">
    <property type="nucleotide sequence ID" value="NZ_JMFG01000002.1"/>
</dbReference>
<organism evidence="15 16">
    <name type="scientific">Thermoanaerobaculum aquaticum</name>
    <dbReference type="NCBI Taxonomy" id="1312852"/>
    <lineage>
        <taxon>Bacteria</taxon>
        <taxon>Pseudomonadati</taxon>
        <taxon>Acidobacteriota</taxon>
        <taxon>Thermoanaerobaculia</taxon>
        <taxon>Thermoanaerobaculales</taxon>
        <taxon>Thermoanaerobaculaceae</taxon>
        <taxon>Thermoanaerobaculum</taxon>
    </lineage>
</organism>
<feature type="chain" id="PRO_5001620720" description="TonB-dependent receptor" evidence="12">
    <location>
        <begin position="20"/>
        <end position="599"/>
    </location>
</feature>
<evidence type="ECO:0000313" key="15">
    <source>
        <dbReference type="EMBL" id="KDA54947.1"/>
    </source>
</evidence>
<evidence type="ECO:0000256" key="4">
    <source>
        <dbReference type="ARBA" id="ARBA00022692"/>
    </source>
</evidence>
<feature type="signal peptide" evidence="12">
    <location>
        <begin position="1"/>
        <end position="19"/>
    </location>
</feature>
<dbReference type="InterPro" id="IPR037066">
    <property type="entry name" value="Plug_dom_sf"/>
</dbReference>
<dbReference type="InterPro" id="IPR012910">
    <property type="entry name" value="Plug_dom"/>
</dbReference>
<keyword evidence="2 10" id="KW-0813">Transport</keyword>
<proteinExistence type="inferred from homology"/>
<comment type="similarity">
    <text evidence="10 11">Belongs to the TonB-dependent receptor family.</text>
</comment>
<keyword evidence="9 10" id="KW-0998">Cell outer membrane</keyword>
<accession>A0A062XQT1</accession>
<dbReference type="Gene3D" id="2.170.130.10">
    <property type="entry name" value="TonB-dependent receptor, plug domain"/>
    <property type="match status" value="1"/>
</dbReference>
<evidence type="ECO:0000259" key="14">
    <source>
        <dbReference type="Pfam" id="PF07715"/>
    </source>
</evidence>
<evidence type="ECO:0000256" key="2">
    <source>
        <dbReference type="ARBA" id="ARBA00022448"/>
    </source>
</evidence>
<keyword evidence="7 11" id="KW-0798">TonB box</keyword>
<dbReference type="GO" id="GO:0006811">
    <property type="term" value="P:monoatomic ion transport"/>
    <property type="evidence" value="ECO:0007669"/>
    <property type="project" value="UniProtKB-KW"/>
</dbReference>
<feature type="domain" description="TonB-dependent receptor plug" evidence="14">
    <location>
        <begin position="39"/>
        <end position="145"/>
    </location>
</feature>
<dbReference type="AlphaFoldDB" id="A0A062XQT1"/>
<dbReference type="InterPro" id="IPR036942">
    <property type="entry name" value="Beta-barrel_TonB_sf"/>
</dbReference>
<comment type="subcellular location">
    <subcellularLocation>
        <location evidence="1 10">Cell outer membrane</location>
        <topology evidence="1 10">Multi-pass membrane protein</topology>
    </subcellularLocation>
</comment>
<feature type="domain" description="TonB-dependent receptor-like beta-barrel" evidence="13">
    <location>
        <begin position="228"/>
        <end position="572"/>
    </location>
</feature>
<evidence type="ECO:0000256" key="1">
    <source>
        <dbReference type="ARBA" id="ARBA00004571"/>
    </source>
</evidence>
<dbReference type="InterPro" id="IPR000531">
    <property type="entry name" value="Beta-barrel_TonB"/>
</dbReference>
<evidence type="ECO:0000256" key="3">
    <source>
        <dbReference type="ARBA" id="ARBA00022452"/>
    </source>
</evidence>
<evidence type="ECO:0000256" key="9">
    <source>
        <dbReference type="ARBA" id="ARBA00023237"/>
    </source>
</evidence>
<evidence type="ECO:0000256" key="8">
    <source>
        <dbReference type="ARBA" id="ARBA00023136"/>
    </source>
</evidence>
<sequence length="599" mass="65737">MKAWSCLVLGVFLCLPLAAQQPTFTETVVVTASGEEENLESVAAAVTVFDEGEISRSLETSLAALLRRSSGVTLLRSGLDGGVTSLFSRGTNSTHTLVLFEGIRLNDPYFGGYDWSLPLTAGVGKLELVRGPYSALYGADALGGVVQLFAPQRSGTSWQILGETGSGGWSRYQGGVSVGSQSWDLSVQAVERQGTGELVNDDFWGKALTFSAGFRPRDGARVGVLVRASRSRTEIPFSGAQATPHRFTAAEETLVGLPWRFRLGPSLQLEGHLARVEGNLTFRDPDDPWGYTAADTDKESWQGRLALRGQLGPHRWQLGGEWRQDEVTAGSSFGPALTDRKQTVRSLFLQDRWSLGRGGEVTAGLRWDRAGAWEELSPRVTWSLPWASGRVWVAAGKGFRAPSLGELYYPYSGNPTLQPERSESVELGVTQMLGNVMLQLVPFANRITNLVDFDYTTWRFANIAESRQKGVELSLERRLQHRLLRLSGTYLEAEDQDGLRLLRRPQWSGSFTLGENFAWGQGEVSLVYVGRRPDLDPVSFARVQQGGFFTANLAAQLPLTELSALTVRVENLADRSYQEVRGYPAPGRRVFVGLALGRQ</sequence>
<keyword evidence="4 10" id="KW-0812">Transmembrane</keyword>
<protein>
    <recommendedName>
        <fullName evidence="17">TonB-dependent receptor</fullName>
    </recommendedName>
</protein>
<dbReference type="Proteomes" id="UP000027284">
    <property type="component" value="Unassembled WGS sequence"/>
</dbReference>
<evidence type="ECO:0000256" key="10">
    <source>
        <dbReference type="PROSITE-ProRule" id="PRU01360"/>
    </source>
</evidence>
<keyword evidence="8 10" id="KW-0472">Membrane</keyword>
<evidence type="ECO:0000259" key="13">
    <source>
        <dbReference type="Pfam" id="PF00593"/>
    </source>
</evidence>
<dbReference type="GO" id="GO:0015889">
    <property type="term" value="P:cobalamin transport"/>
    <property type="evidence" value="ECO:0007669"/>
    <property type="project" value="TreeGrafter"/>
</dbReference>
<dbReference type="PROSITE" id="PS00430">
    <property type="entry name" value="TONB_DEPENDENT_REC_1"/>
    <property type="match status" value="1"/>
</dbReference>
<comment type="caution">
    <text evidence="15">The sequence shown here is derived from an EMBL/GenBank/DDBJ whole genome shotgun (WGS) entry which is preliminary data.</text>
</comment>
<dbReference type="OrthoDB" id="9800913at2"/>
<dbReference type="Pfam" id="PF07715">
    <property type="entry name" value="Plug"/>
    <property type="match status" value="1"/>
</dbReference>
<dbReference type="Pfam" id="PF00593">
    <property type="entry name" value="TonB_dep_Rec_b-barrel"/>
    <property type="match status" value="1"/>
</dbReference>
<dbReference type="STRING" id="1312852.EG19_03855"/>
<keyword evidence="16" id="KW-1185">Reference proteome</keyword>
<dbReference type="InterPro" id="IPR039426">
    <property type="entry name" value="TonB-dep_rcpt-like"/>
</dbReference>
<keyword evidence="3 10" id="KW-1134">Transmembrane beta strand</keyword>
<keyword evidence="6" id="KW-0406">Ion transport</keyword>
<evidence type="ECO:0000256" key="12">
    <source>
        <dbReference type="SAM" id="SignalP"/>
    </source>
</evidence>
<dbReference type="InterPro" id="IPR010916">
    <property type="entry name" value="TonB_box_CS"/>
</dbReference>
<evidence type="ECO:0000256" key="5">
    <source>
        <dbReference type="ARBA" id="ARBA00022729"/>
    </source>
</evidence>
<name>A0A062XQT1_9BACT</name>
<dbReference type="SUPFAM" id="SSF56935">
    <property type="entry name" value="Porins"/>
    <property type="match status" value="1"/>
</dbReference>